<dbReference type="Pfam" id="PF03645">
    <property type="entry name" value="Tctex-1"/>
    <property type="match status" value="1"/>
</dbReference>
<dbReference type="eggNOG" id="KOG4081">
    <property type="taxonomic scope" value="Eukaryota"/>
</dbReference>
<dbReference type="InterPro" id="IPR005334">
    <property type="entry name" value="Tctex-1-like"/>
</dbReference>
<dbReference type="InterPro" id="IPR038586">
    <property type="entry name" value="Tctex-1-like_sf"/>
</dbReference>
<proteinExistence type="predicted"/>
<dbReference type="EMBL" id="FN649726">
    <property type="protein sequence ID" value="CBN76596.1"/>
    <property type="molecule type" value="Genomic_DNA"/>
</dbReference>
<dbReference type="Gene3D" id="3.30.1140.40">
    <property type="entry name" value="Tctex-1"/>
    <property type="match status" value="1"/>
</dbReference>
<dbReference type="GO" id="GO:0005868">
    <property type="term" value="C:cytoplasmic dynein complex"/>
    <property type="evidence" value="ECO:0007669"/>
    <property type="project" value="TreeGrafter"/>
</dbReference>
<dbReference type="GO" id="GO:0045505">
    <property type="term" value="F:dynein intermediate chain binding"/>
    <property type="evidence" value="ECO:0007669"/>
    <property type="project" value="TreeGrafter"/>
</dbReference>
<keyword evidence="2" id="KW-1185">Reference proteome</keyword>
<reference evidence="1 2" key="1">
    <citation type="journal article" date="2010" name="Nature">
        <title>The Ectocarpus genome and the independent evolution of multicellularity in brown algae.</title>
        <authorList>
            <person name="Cock J.M."/>
            <person name="Sterck L."/>
            <person name="Rouze P."/>
            <person name="Scornet D."/>
            <person name="Allen A.E."/>
            <person name="Amoutzias G."/>
            <person name="Anthouard V."/>
            <person name="Artiguenave F."/>
            <person name="Aury J.M."/>
            <person name="Badger J.H."/>
            <person name="Beszteri B."/>
            <person name="Billiau K."/>
            <person name="Bonnet E."/>
            <person name="Bothwell J.H."/>
            <person name="Bowler C."/>
            <person name="Boyen C."/>
            <person name="Brownlee C."/>
            <person name="Carrano C.J."/>
            <person name="Charrier B."/>
            <person name="Cho G.Y."/>
            <person name="Coelho S.M."/>
            <person name="Collen J."/>
            <person name="Corre E."/>
            <person name="Da Silva C."/>
            <person name="Delage L."/>
            <person name="Delaroque N."/>
            <person name="Dittami S.M."/>
            <person name="Doulbeau S."/>
            <person name="Elias M."/>
            <person name="Farnham G."/>
            <person name="Gachon C.M."/>
            <person name="Gschloessl B."/>
            <person name="Heesch S."/>
            <person name="Jabbari K."/>
            <person name="Jubin C."/>
            <person name="Kawai H."/>
            <person name="Kimura K."/>
            <person name="Kloareg B."/>
            <person name="Kupper F.C."/>
            <person name="Lang D."/>
            <person name="Le Bail A."/>
            <person name="Leblanc C."/>
            <person name="Lerouge P."/>
            <person name="Lohr M."/>
            <person name="Lopez P.J."/>
            <person name="Martens C."/>
            <person name="Maumus F."/>
            <person name="Michel G."/>
            <person name="Miranda-Saavedra D."/>
            <person name="Morales J."/>
            <person name="Moreau H."/>
            <person name="Motomura T."/>
            <person name="Nagasato C."/>
            <person name="Napoli C.A."/>
            <person name="Nelson D.R."/>
            <person name="Nyvall-Collen P."/>
            <person name="Peters A.F."/>
            <person name="Pommier C."/>
            <person name="Potin P."/>
            <person name="Poulain J."/>
            <person name="Quesneville H."/>
            <person name="Read B."/>
            <person name="Rensing S.A."/>
            <person name="Ritter A."/>
            <person name="Rousvoal S."/>
            <person name="Samanta M."/>
            <person name="Samson G."/>
            <person name="Schroeder D.C."/>
            <person name="Segurens B."/>
            <person name="Strittmatter M."/>
            <person name="Tonon T."/>
            <person name="Tregear J.W."/>
            <person name="Valentin K."/>
            <person name="von Dassow P."/>
            <person name="Yamagishi T."/>
            <person name="Van de Peer Y."/>
            <person name="Wincker P."/>
        </authorList>
    </citation>
    <scope>NUCLEOTIDE SEQUENCE [LARGE SCALE GENOMIC DNA]</scope>
    <source>
        <strain evidence="2">Ec32 / CCAP1310/4</strain>
    </source>
</reference>
<dbReference type="GO" id="GO:0007018">
    <property type="term" value="P:microtubule-based movement"/>
    <property type="evidence" value="ECO:0007669"/>
    <property type="project" value="TreeGrafter"/>
</dbReference>
<gene>
    <name evidence="1" type="ORF">Esi_0000_0312</name>
</gene>
<sequence length="112" mass="12018">MEESPQLSFSSLQSGVRDAISKVLDVTLQDRKYDASSVEEWSDAICSQTLAALRSISGSFKYTATCVLTQKTGGGLHTSSAACYEPSTDGCVVERWENQSILAIVVVFGCSL</sequence>
<dbReference type="InParanoid" id="D8LB87"/>
<dbReference type="STRING" id="2880.D8LB87"/>
<protein>
    <submittedName>
        <fullName evidence="1">Similar to Dynein light chain Tctex-type 1</fullName>
    </submittedName>
</protein>
<evidence type="ECO:0000313" key="2">
    <source>
        <dbReference type="Proteomes" id="UP000002630"/>
    </source>
</evidence>
<name>D8LB87_ECTSI</name>
<dbReference type="PANTHER" id="PTHR21255:SF4">
    <property type="entry name" value="DYNEIN LIGHT CHAIN TCTEX-TYPE"/>
    <property type="match status" value="1"/>
</dbReference>
<dbReference type="OMA" id="LCIGPPS"/>
<evidence type="ECO:0000313" key="1">
    <source>
        <dbReference type="EMBL" id="CBN76596.1"/>
    </source>
</evidence>
<dbReference type="AlphaFoldDB" id="D8LB87"/>
<dbReference type="GO" id="GO:0005737">
    <property type="term" value="C:cytoplasm"/>
    <property type="evidence" value="ECO:0007669"/>
    <property type="project" value="TreeGrafter"/>
</dbReference>
<dbReference type="EMBL" id="FN647682">
    <property type="protein sequence ID" value="CBN76596.1"/>
    <property type="molecule type" value="Genomic_DNA"/>
</dbReference>
<dbReference type="CDD" id="cd21455">
    <property type="entry name" value="DLC-like_DYNLT1_DYNLT3"/>
    <property type="match status" value="1"/>
</dbReference>
<dbReference type="Proteomes" id="UP000002630">
    <property type="component" value="Linkage Group LG01"/>
</dbReference>
<organism evidence="1 2">
    <name type="scientific">Ectocarpus siliculosus</name>
    <name type="common">Brown alga</name>
    <name type="synonym">Conferva siliculosa</name>
    <dbReference type="NCBI Taxonomy" id="2880"/>
    <lineage>
        <taxon>Eukaryota</taxon>
        <taxon>Sar</taxon>
        <taxon>Stramenopiles</taxon>
        <taxon>Ochrophyta</taxon>
        <taxon>PX clade</taxon>
        <taxon>Phaeophyceae</taxon>
        <taxon>Ectocarpales</taxon>
        <taxon>Ectocarpaceae</taxon>
        <taxon>Ectocarpus</taxon>
    </lineage>
</organism>
<dbReference type="OrthoDB" id="10059120at2759"/>
<accession>D8LB87</accession>
<dbReference type="PANTHER" id="PTHR21255">
    <property type="entry name" value="T-COMPLEX-ASSOCIATED-TESTIS-EXPRESSED 1/ DYNEIN LIGHT CHAIN"/>
    <property type="match status" value="1"/>
</dbReference>